<keyword evidence="2" id="KW-1185">Reference proteome</keyword>
<protein>
    <submittedName>
        <fullName evidence="1">Uncharacterized protein</fullName>
    </submittedName>
</protein>
<organism evidence="1 2">
    <name type="scientific">Snuella sedimenti</name>
    <dbReference type="NCBI Taxonomy" id="2798802"/>
    <lineage>
        <taxon>Bacteria</taxon>
        <taxon>Pseudomonadati</taxon>
        <taxon>Bacteroidota</taxon>
        <taxon>Flavobacteriia</taxon>
        <taxon>Flavobacteriales</taxon>
        <taxon>Flavobacteriaceae</taxon>
        <taxon>Snuella</taxon>
    </lineage>
</organism>
<comment type="caution">
    <text evidence="1">The sequence shown here is derived from an EMBL/GenBank/DDBJ whole genome shotgun (WGS) entry which is preliminary data.</text>
</comment>
<evidence type="ECO:0000313" key="2">
    <source>
        <dbReference type="Proteomes" id="UP000610931"/>
    </source>
</evidence>
<proteinExistence type="predicted"/>
<evidence type="ECO:0000313" key="1">
    <source>
        <dbReference type="EMBL" id="MBJ6369271.1"/>
    </source>
</evidence>
<dbReference type="AlphaFoldDB" id="A0A8J7IJC9"/>
<reference evidence="1" key="1">
    <citation type="submission" date="2020-12" db="EMBL/GenBank/DDBJ databases">
        <title>Snuella sp. nov., isolated from sediment in Incheon.</title>
        <authorList>
            <person name="Kim W."/>
        </authorList>
    </citation>
    <scope>NUCLEOTIDE SEQUENCE</scope>
    <source>
        <strain evidence="1">CAU 1569</strain>
    </source>
</reference>
<dbReference type="EMBL" id="JAELVQ010000023">
    <property type="protein sequence ID" value="MBJ6369271.1"/>
    <property type="molecule type" value="Genomic_DNA"/>
</dbReference>
<dbReference type="Proteomes" id="UP000610931">
    <property type="component" value="Unassembled WGS sequence"/>
</dbReference>
<dbReference type="RefSeq" id="WP_199116241.1">
    <property type="nucleotide sequence ID" value="NZ_JAELVQ010000023.1"/>
</dbReference>
<accession>A0A8J7IJC9</accession>
<name>A0A8J7IJC9_9FLAO</name>
<sequence length="152" mass="16737">MNTTSLGTLQYNPPGNLIVETSVSPSGKISFSNKNDKTPLPPLIEAFIDSNNKMQVNVIVFIDSSLPTPNFNAYQLYCISSSGTPKLQFFIDYDLKETSASNFNAYQITFEALKEDLPLGVTLKDVKSVEAFSWNIDPVTSRGTVTIVQDTD</sequence>
<gene>
    <name evidence="1" type="ORF">JF259_14340</name>
</gene>